<name>A0A0C3RRP3_PHLG1</name>
<dbReference type="STRING" id="745531.A0A0C3RRP3"/>
<sequence>MSSPNGSNWSPPSSYLHMAPPMFTPYPSATELIVPQRPYSANIQRNHTTCIPIIEFYVNGQKGINLGDAANRIFSGLAHAEDKLLEGFGTKVTYRLEWPGYMGFNKQKHALRATRVKESITRSKMAIHVAEVMKEFIETNLNVQENAPQPTNDPNWRVGNGFIELSDLYLLEIHQVSKASLQPVIAYRPRYAAHAAQLHPGIHRGFVPMGPY</sequence>
<gene>
    <name evidence="1" type="ORF">PHLGIDRAFT_37731</name>
</gene>
<dbReference type="OrthoDB" id="2755483at2759"/>
<reference evidence="1 2" key="1">
    <citation type="journal article" date="2014" name="PLoS Genet.">
        <title>Analysis of the Phlebiopsis gigantea genome, transcriptome and secretome provides insight into its pioneer colonization strategies of wood.</title>
        <authorList>
            <person name="Hori C."/>
            <person name="Ishida T."/>
            <person name="Igarashi K."/>
            <person name="Samejima M."/>
            <person name="Suzuki H."/>
            <person name="Master E."/>
            <person name="Ferreira P."/>
            <person name="Ruiz-Duenas F.J."/>
            <person name="Held B."/>
            <person name="Canessa P."/>
            <person name="Larrondo L.F."/>
            <person name="Schmoll M."/>
            <person name="Druzhinina I.S."/>
            <person name="Kubicek C.P."/>
            <person name="Gaskell J.A."/>
            <person name="Kersten P."/>
            <person name="St John F."/>
            <person name="Glasner J."/>
            <person name="Sabat G."/>
            <person name="Splinter BonDurant S."/>
            <person name="Syed K."/>
            <person name="Yadav J."/>
            <person name="Mgbeahuruike A.C."/>
            <person name="Kovalchuk A."/>
            <person name="Asiegbu F.O."/>
            <person name="Lackner G."/>
            <person name="Hoffmeister D."/>
            <person name="Rencoret J."/>
            <person name="Gutierrez A."/>
            <person name="Sun H."/>
            <person name="Lindquist E."/>
            <person name="Barry K."/>
            <person name="Riley R."/>
            <person name="Grigoriev I.V."/>
            <person name="Henrissat B."/>
            <person name="Kues U."/>
            <person name="Berka R.M."/>
            <person name="Martinez A.T."/>
            <person name="Covert S.F."/>
            <person name="Blanchette R.A."/>
            <person name="Cullen D."/>
        </authorList>
    </citation>
    <scope>NUCLEOTIDE SEQUENCE [LARGE SCALE GENOMIC DNA]</scope>
    <source>
        <strain evidence="1 2">11061_1 CR5-6</strain>
    </source>
</reference>
<dbReference type="HOGENOM" id="CLU_1366682_0_0_1"/>
<evidence type="ECO:0000313" key="2">
    <source>
        <dbReference type="Proteomes" id="UP000053257"/>
    </source>
</evidence>
<protein>
    <submittedName>
        <fullName evidence="1">Uncharacterized protein</fullName>
    </submittedName>
</protein>
<keyword evidence="2" id="KW-1185">Reference proteome</keyword>
<dbReference type="Proteomes" id="UP000053257">
    <property type="component" value="Unassembled WGS sequence"/>
</dbReference>
<organism evidence="1 2">
    <name type="scientific">Phlebiopsis gigantea (strain 11061_1 CR5-6)</name>
    <name type="common">White-rot fungus</name>
    <name type="synonym">Peniophora gigantea</name>
    <dbReference type="NCBI Taxonomy" id="745531"/>
    <lineage>
        <taxon>Eukaryota</taxon>
        <taxon>Fungi</taxon>
        <taxon>Dikarya</taxon>
        <taxon>Basidiomycota</taxon>
        <taxon>Agaricomycotina</taxon>
        <taxon>Agaricomycetes</taxon>
        <taxon>Polyporales</taxon>
        <taxon>Phanerochaetaceae</taxon>
        <taxon>Phlebiopsis</taxon>
    </lineage>
</organism>
<accession>A0A0C3RRP3</accession>
<dbReference type="AlphaFoldDB" id="A0A0C3RRP3"/>
<evidence type="ECO:0000313" key="1">
    <source>
        <dbReference type="EMBL" id="KIP02796.1"/>
    </source>
</evidence>
<proteinExistence type="predicted"/>
<dbReference type="EMBL" id="KN840652">
    <property type="protein sequence ID" value="KIP02796.1"/>
    <property type="molecule type" value="Genomic_DNA"/>
</dbReference>